<dbReference type="Pfam" id="PF00462">
    <property type="entry name" value="Glutaredoxin"/>
    <property type="match status" value="1"/>
</dbReference>
<dbReference type="InterPro" id="IPR002109">
    <property type="entry name" value="Glutaredoxin"/>
</dbReference>
<dbReference type="SUPFAM" id="SSF52833">
    <property type="entry name" value="Thioredoxin-like"/>
    <property type="match status" value="1"/>
</dbReference>
<dbReference type="InterPro" id="IPR033658">
    <property type="entry name" value="GRX_PICOT-like"/>
</dbReference>
<evidence type="ECO:0000256" key="5">
    <source>
        <dbReference type="ARBA" id="ARBA00023014"/>
    </source>
</evidence>
<feature type="domain" description="Glutaredoxin" evidence="7">
    <location>
        <begin position="94"/>
        <end position="157"/>
    </location>
</feature>
<evidence type="ECO:0000313" key="9">
    <source>
        <dbReference type="Proteomes" id="UP001318860"/>
    </source>
</evidence>
<dbReference type="PANTHER" id="PTHR10293">
    <property type="entry name" value="GLUTAREDOXIN FAMILY MEMBER"/>
    <property type="match status" value="1"/>
</dbReference>
<evidence type="ECO:0000256" key="1">
    <source>
        <dbReference type="ARBA" id="ARBA00008983"/>
    </source>
</evidence>
<keyword evidence="9" id="KW-1185">Reference proteome</keyword>
<dbReference type="Gene3D" id="3.40.30.10">
    <property type="entry name" value="Glutaredoxin"/>
    <property type="match status" value="1"/>
</dbReference>
<evidence type="ECO:0000259" key="7">
    <source>
        <dbReference type="Pfam" id="PF00462"/>
    </source>
</evidence>
<sequence>MADLRWQFVACHSPLSKCSPVASPMLAWLTRHQYHRNPNCNTTNSKTFHGLRSTAAISLSLGSTGRKMGSIRCFSALNPELKTTLDKVVTSHKVVVFMKGTKDFPQCGFSNTVVQILKSLNVPFETINILENEILRQGLKEYSSWPTFPQLYVDGEFFGGCDITVEAYKSGELQEVLEKAICS</sequence>
<name>A0ABR0U8G5_REHGL</name>
<gene>
    <name evidence="8" type="ORF">DH2020_047510</name>
</gene>
<dbReference type="Proteomes" id="UP001318860">
    <property type="component" value="Unassembled WGS sequence"/>
</dbReference>
<dbReference type="NCBIfam" id="TIGR00365">
    <property type="entry name" value="Grx4 family monothiol glutaredoxin"/>
    <property type="match status" value="1"/>
</dbReference>
<keyword evidence="3" id="KW-0479">Metal-binding</keyword>
<dbReference type="EMBL" id="JABTTQ020003306">
    <property type="protein sequence ID" value="KAK6118743.1"/>
    <property type="molecule type" value="Genomic_DNA"/>
</dbReference>
<keyword evidence="4" id="KW-0408">Iron</keyword>
<comment type="similarity">
    <text evidence="1">Belongs to the glutaredoxin family. CGFS subfamily.</text>
</comment>
<evidence type="ECO:0000313" key="8">
    <source>
        <dbReference type="EMBL" id="KAK6118743.1"/>
    </source>
</evidence>
<evidence type="ECO:0000256" key="3">
    <source>
        <dbReference type="ARBA" id="ARBA00022723"/>
    </source>
</evidence>
<dbReference type="InterPro" id="IPR036249">
    <property type="entry name" value="Thioredoxin-like_sf"/>
</dbReference>
<keyword evidence="5" id="KW-0411">Iron-sulfur</keyword>
<keyword evidence="6" id="KW-0676">Redox-active center</keyword>
<keyword evidence="2" id="KW-0001">2Fe-2S</keyword>
<comment type="caution">
    <text evidence="8">The sequence shown here is derived from an EMBL/GenBank/DDBJ whole genome shotgun (WGS) entry which is preliminary data.</text>
</comment>
<evidence type="ECO:0000256" key="6">
    <source>
        <dbReference type="ARBA" id="ARBA00023284"/>
    </source>
</evidence>
<reference evidence="8 9" key="1">
    <citation type="journal article" date="2021" name="Comput. Struct. Biotechnol. J.">
        <title>De novo genome assembly of the potent medicinal plant Rehmannia glutinosa using nanopore technology.</title>
        <authorList>
            <person name="Ma L."/>
            <person name="Dong C."/>
            <person name="Song C."/>
            <person name="Wang X."/>
            <person name="Zheng X."/>
            <person name="Niu Y."/>
            <person name="Chen S."/>
            <person name="Feng W."/>
        </authorList>
    </citation>
    <scope>NUCLEOTIDE SEQUENCE [LARGE SCALE GENOMIC DNA]</scope>
    <source>
        <strain evidence="8">DH-2019</strain>
    </source>
</reference>
<organism evidence="8 9">
    <name type="scientific">Rehmannia glutinosa</name>
    <name type="common">Chinese foxglove</name>
    <dbReference type="NCBI Taxonomy" id="99300"/>
    <lineage>
        <taxon>Eukaryota</taxon>
        <taxon>Viridiplantae</taxon>
        <taxon>Streptophyta</taxon>
        <taxon>Embryophyta</taxon>
        <taxon>Tracheophyta</taxon>
        <taxon>Spermatophyta</taxon>
        <taxon>Magnoliopsida</taxon>
        <taxon>eudicotyledons</taxon>
        <taxon>Gunneridae</taxon>
        <taxon>Pentapetalae</taxon>
        <taxon>asterids</taxon>
        <taxon>lamiids</taxon>
        <taxon>Lamiales</taxon>
        <taxon>Orobanchaceae</taxon>
        <taxon>Rehmannieae</taxon>
        <taxon>Rehmannia</taxon>
    </lineage>
</organism>
<evidence type="ECO:0000256" key="4">
    <source>
        <dbReference type="ARBA" id="ARBA00023004"/>
    </source>
</evidence>
<protein>
    <recommendedName>
        <fullName evidence="7">Glutaredoxin domain-containing protein</fullName>
    </recommendedName>
</protein>
<dbReference type="PANTHER" id="PTHR10293:SF72">
    <property type="entry name" value="MONOTHIOL GLUTAREDOXIN-S14, CHLOROPLASTIC"/>
    <property type="match status" value="1"/>
</dbReference>
<evidence type="ECO:0000256" key="2">
    <source>
        <dbReference type="ARBA" id="ARBA00022714"/>
    </source>
</evidence>
<dbReference type="PROSITE" id="PS51354">
    <property type="entry name" value="GLUTAREDOXIN_2"/>
    <property type="match status" value="1"/>
</dbReference>
<dbReference type="CDD" id="cd03028">
    <property type="entry name" value="GRX_PICOT_like"/>
    <property type="match status" value="1"/>
</dbReference>
<accession>A0ABR0U8G5</accession>
<dbReference type="InterPro" id="IPR004480">
    <property type="entry name" value="Monothiol_GRX-rel"/>
</dbReference>
<proteinExistence type="inferred from homology"/>